<dbReference type="AlphaFoldDB" id="A0AA36J1W0"/>
<sequence length="300" mass="33567">MRAVLLLGLVQAKECHDEACPMSLLQQKQVLQPTDRRIQPEPCGYLLNEVGDASTFMNNNCKYHSNSHDCDRPLQDVLAEHPGMDGFCYFNASAMYVNFYESEAPDYVGSPAKSILKLRGTNYQGLDSGPLVTFHFEGQAITSHIDVDHYAYDDLYGFFLGALQGQGLTLEQLRDPAAWQKASAQKCEEIQTTYNFTREDMIFSEVLDMNMPIFAMSFCAAGLELPALLHTPYVTEKAKYKSAADCQPISAREYARHHYMKCLAGVKNSAADLAYLFGRACLKEGNQIRHLEACPFNPVS</sequence>
<gene>
    <name evidence="1" type="ORF">EVOR1521_LOCUS21966</name>
</gene>
<accession>A0AA36J1W0</accession>
<reference evidence="1" key="1">
    <citation type="submission" date="2023-08" db="EMBL/GenBank/DDBJ databases">
        <authorList>
            <person name="Chen Y."/>
            <person name="Shah S."/>
            <person name="Dougan E. K."/>
            <person name="Thang M."/>
            <person name="Chan C."/>
        </authorList>
    </citation>
    <scope>NUCLEOTIDE SEQUENCE</scope>
</reference>
<dbReference type="Proteomes" id="UP001178507">
    <property type="component" value="Unassembled WGS sequence"/>
</dbReference>
<evidence type="ECO:0000313" key="1">
    <source>
        <dbReference type="EMBL" id="CAJ1398095.1"/>
    </source>
</evidence>
<comment type="caution">
    <text evidence="1">The sequence shown here is derived from an EMBL/GenBank/DDBJ whole genome shotgun (WGS) entry which is preliminary data.</text>
</comment>
<proteinExistence type="predicted"/>
<evidence type="ECO:0000313" key="2">
    <source>
        <dbReference type="Proteomes" id="UP001178507"/>
    </source>
</evidence>
<name>A0AA36J1W0_9DINO</name>
<organism evidence="1 2">
    <name type="scientific">Effrenium voratum</name>
    <dbReference type="NCBI Taxonomy" id="2562239"/>
    <lineage>
        <taxon>Eukaryota</taxon>
        <taxon>Sar</taxon>
        <taxon>Alveolata</taxon>
        <taxon>Dinophyceae</taxon>
        <taxon>Suessiales</taxon>
        <taxon>Symbiodiniaceae</taxon>
        <taxon>Effrenium</taxon>
    </lineage>
</organism>
<keyword evidence="2" id="KW-1185">Reference proteome</keyword>
<dbReference type="EMBL" id="CAUJNA010003290">
    <property type="protein sequence ID" value="CAJ1398095.1"/>
    <property type="molecule type" value="Genomic_DNA"/>
</dbReference>
<protein>
    <submittedName>
        <fullName evidence="1">Uncharacterized protein</fullName>
    </submittedName>
</protein>